<proteinExistence type="predicted"/>
<evidence type="ECO:0000313" key="2">
    <source>
        <dbReference type="EMBL" id="OGG58053.1"/>
    </source>
</evidence>
<keyword evidence="1" id="KW-1133">Transmembrane helix</keyword>
<dbReference type="Proteomes" id="UP000177958">
    <property type="component" value="Unassembled WGS sequence"/>
</dbReference>
<name>A0A1F6D9C0_9BACT</name>
<protein>
    <submittedName>
        <fullName evidence="2">Uncharacterized protein</fullName>
    </submittedName>
</protein>
<feature type="transmembrane region" description="Helical" evidence="1">
    <location>
        <begin position="94"/>
        <end position="112"/>
    </location>
</feature>
<keyword evidence="1" id="KW-0472">Membrane</keyword>
<dbReference type="EMBL" id="MFKX01000007">
    <property type="protein sequence ID" value="OGG58053.1"/>
    <property type="molecule type" value="Genomic_DNA"/>
</dbReference>
<dbReference type="InterPro" id="IPR043993">
    <property type="entry name" value="T4SS_pilin"/>
</dbReference>
<evidence type="ECO:0000256" key="1">
    <source>
        <dbReference type="SAM" id="Phobius"/>
    </source>
</evidence>
<dbReference type="AlphaFoldDB" id="A0A1F6D9C0"/>
<accession>A0A1F6D9C0</accession>
<sequence>MFESAAIRWATVVLILLAISPSIAFAQIPTIVPCTGATGSHPCTFCDIAQLAQNVLNAGIYIAVFLSAVLFAWAGLKYITAGGEPGKASEAKKIFWNVGMGLVLILAAWLIVDLIMKMLVNQSALFGPWNQIC</sequence>
<comment type="caution">
    <text evidence="2">The sequence shown here is derived from an EMBL/GenBank/DDBJ whole genome shotgun (WGS) entry which is preliminary data.</text>
</comment>
<gene>
    <name evidence="2" type="ORF">A2853_01015</name>
</gene>
<feature type="transmembrane region" description="Helical" evidence="1">
    <location>
        <begin position="60"/>
        <end position="82"/>
    </location>
</feature>
<dbReference type="Pfam" id="PF18895">
    <property type="entry name" value="T4SS_pilin"/>
    <property type="match status" value="1"/>
</dbReference>
<organism evidence="2 3">
    <name type="scientific">Candidatus Kaiserbacteria bacterium RIFCSPHIGHO2_01_FULL_55_17</name>
    <dbReference type="NCBI Taxonomy" id="1798484"/>
    <lineage>
        <taxon>Bacteria</taxon>
        <taxon>Candidatus Kaiseribacteriota</taxon>
    </lineage>
</organism>
<keyword evidence="1" id="KW-0812">Transmembrane</keyword>
<reference evidence="2 3" key="1">
    <citation type="journal article" date="2016" name="Nat. Commun.">
        <title>Thousands of microbial genomes shed light on interconnected biogeochemical processes in an aquifer system.</title>
        <authorList>
            <person name="Anantharaman K."/>
            <person name="Brown C.T."/>
            <person name="Hug L.A."/>
            <person name="Sharon I."/>
            <person name="Castelle C.J."/>
            <person name="Probst A.J."/>
            <person name="Thomas B.C."/>
            <person name="Singh A."/>
            <person name="Wilkins M.J."/>
            <person name="Karaoz U."/>
            <person name="Brodie E.L."/>
            <person name="Williams K.H."/>
            <person name="Hubbard S.S."/>
            <person name="Banfield J.F."/>
        </authorList>
    </citation>
    <scope>NUCLEOTIDE SEQUENCE [LARGE SCALE GENOMIC DNA]</scope>
</reference>
<evidence type="ECO:0000313" key="3">
    <source>
        <dbReference type="Proteomes" id="UP000177958"/>
    </source>
</evidence>